<dbReference type="PANTHER" id="PTHR44472">
    <property type="entry name" value="DDB1- AND CUL4-ASSOCIATED FACTOR 4-RELATED"/>
    <property type="match status" value="1"/>
</dbReference>
<dbReference type="InterPro" id="IPR052254">
    <property type="entry name" value="CUL4-DDB1_E3_ligase_receptor"/>
</dbReference>
<dbReference type="Gene3D" id="2.130.10.10">
    <property type="entry name" value="YVTN repeat-like/Quinoprotein amine dehydrogenase"/>
    <property type="match status" value="1"/>
</dbReference>
<accession>A0A178UF63</accession>
<dbReference type="SUPFAM" id="SSF50978">
    <property type="entry name" value="WD40 repeat-like"/>
    <property type="match status" value="1"/>
</dbReference>
<protein>
    <submittedName>
        <fullName evidence="4">Uncharacterized protein</fullName>
    </submittedName>
</protein>
<keyword evidence="2" id="KW-0677">Repeat</keyword>
<feature type="repeat" description="WD" evidence="3">
    <location>
        <begin position="121"/>
        <end position="164"/>
    </location>
</feature>
<evidence type="ECO:0000256" key="1">
    <source>
        <dbReference type="ARBA" id="ARBA00022574"/>
    </source>
</evidence>
<dbReference type="PROSITE" id="PS50082">
    <property type="entry name" value="WD_REPEATS_2"/>
    <property type="match status" value="1"/>
</dbReference>
<dbReference type="InterPro" id="IPR001680">
    <property type="entry name" value="WD40_rpt"/>
</dbReference>
<keyword evidence="1 3" id="KW-0853">WD repeat</keyword>
<organism evidence="4 5">
    <name type="scientific">Arabidopsis thaliana</name>
    <name type="common">Mouse-ear cress</name>
    <dbReference type="NCBI Taxonomy" id="3702"/>
    <lineage>
        <taxon>Eukaryota</taxon>
        <taxon>Viridiplantae</taxon>
        <taxon>Streptophyta</taxon>
        <taxon>Embryophyta</taxon>
        <taxon>Tracheophyta</taxon>
        <taxon>Spermatophyta</taxon>
        <taxon>Magnoliopsida</taxon>
        <taxon>eudicotyledons</taxon>
        <taxon>Gunneridae</taxon>
        <taxon>Pentapetalae</taxon>
        <taxon>rosids</taxon>
        <taxon>malvids</taxon>
        <taxon>Brassicales</taxon>
        <taxon>Brassicaceae</taxon>
        <taxon>Camelineae</taxon>
        <taxon>Arabidopsis</taxon>
    </lineage>
</organism>
<dbReference type="InterPro" id="IPR015943">
    <property type="entry name" value="WD40/YVTN_repeat-like_dom_sf"/>
</dbReference>
<dbReference type="Pfam" id="PF23761">
    <property type="entry name" value="Beta-prop_DCAF4"/>
    <property type="match status" value="1"/>
</dbReference>
<name>A0A178UF63_ARATH</name>
<comment type="caution">
    <text evidence="4">The sequence shown here is derived from an EMBL/GenBank/DDBJ whole genome shotgun (WGS) entry which is preliminary data.</text>
</comment>
<evidence type="ECO:0000313" key="4">
    <source>
        <dbReference type="EMBL" id="OAO92335.1"/>
    </source>
</evidence>
<dbReference type="InterPro" id="IPR036322">
    <property type="entry name" value="WD40_repeat_dom_sf"/>
</dbReference>
<evidence type="ECO:0000256" key="3">
    <source>
        <dbReference type="PROSITE-ProRule" id="PRU00221"/>
    </source>
</evidence>
<dbReference type="ExpressionAtlas" id="A0A178UF63">
    <property type="expression patterns" value="baseline and differential"/>
</dbReference>
<dbReference type="SMART" id="SM00320">
    <property type="entry name" value="WD40"/>
    <property type="match status" value="2"/>
</dbReference>
<gene>
    <name evidence="4" type="ordered locus">AXX17_At5g17050</name>
</gene>
<reference evidence="5" key="1">
    <citation type="journal article" date="2016" name="Proc. Natl. Acad. Sci. U.S.A.">
        <title>Chromosome-level assembly of Arabidopsis thaliana Ler reveals the extent of translocation and inversion polymorphisms.</title>
        <authorList>
            <person name="Zapata L."/>
            <person name="Ding J."/>
            <person name="Willing E.M."/>
            <person name="Hartwig B."/>
            <person name="Bezdan D."/>
            <person name="Jiao W.B."/>
            <person name="Patel V."/>
            <person name="Velikkakam James G."/>
            <person name="Koornneef M."/>
            <person name="Ossowski S."/>
            <person name="Schneeberger K."/>
        </authorList>
    </citation>
    <scope>NUCLEOTIDE SEQUENCE [LARGE SCALE GENOMIC DNA]</scope>
    <source>
        <strain evidence="5">cv. Landsberg erecta</strain>
    </source>
</reference>
<sequence>MYLCFASTSFSQGNIVHCGLRNGAIVSVDLRERPGRPFPRLTRHQIRYQSSSKTCQTSTKKQWFELQGNINPSHVIYMPSSLTCLKTLKTSDQYLMASSMDGTIKLFDQRMVKRGVGVQTYGGHVNSHTPIEFGIDPSERFLLSGGDDCYTRIWSIKSGQLMSENKFSNSVPSVVCWSAAESTYTLTFLLLHNFLYCFFLSLVETETSYVGISGQRDRKDSIGHGAWLGSREAIFNLL</sequence>
<dbReference type="AlphaFoldDB" id="A0A178UF63"/>
<dbReference type="PANTHER" id="PTHR44472:SF1">
    <property type="entry name" value="DDB1 AND CUL4 ASSOCIATED FACTOR 4"/>
    <property type="match status" value="1"/>
</dbReference>
<dbReference type="Proteomes" id="UP000078284">
    <property type="component" value="Chromosome 5"/>
</dbReference>
<proteinExistence type="predicted"/>
<evidence type="ECO:0000313" key="5">
    <source>
        <dbReference type="Proteomes" id="UP000078284"/>
    </source>
</evidence>
<dbReference type="EMBL" id="LUHQ01000005">
    <property type="protein sequence ID" value="OAO92335.1"/>
    <property type="molecule type" value="Genomic_DNA"/>
</dbReference>
<evidence type="ECO:0000256" key="2">
    <source>
        <dbReference type="ARBA" id="ARBA00022737"/>
    </source>
</evidence>